<evidence type="ECO:0000256" key="2">
    <source>
        <dbReference type="ARBA" id="ARBA00010447"/>
    </source>
</evidence>
<evidence type="ECO:0000313" key="8">
    <source>
        <dbReference type="Proteomes" id="UP000824024"/>
    </source>
</evidence>
<comment type="caution">
    <text evidence="7">The sequence shown here is derived from an EMBL/GenBank/DDBJ whole genome shotgun (WGS) entry which is preliminary data.</text>
</comment>
<keyword evidence="7" id="KW-0032">Aminotransferase</keyword>
<dbReference type="InterPro" id="IPR015424">
    <property type="entry name" value="PyrdxlP-dep_Trfase"/>
</dbReference>
<dbReference type="PANTHER" id="PTHR43586:SF8">
    <property type="entry name" value="CYSTEINE DESULFURASE 1, CHLOROPLASTIC"/>
    <property type="match status" value="1"/>
</dbReference>
<dbReference type="GO" id="GO:0008483">
    <property type="term" value="F:transaminase activity"/>
    <property type="evidence" value="ECO:0007669"/>
    <property type="project" value="UniProtKB-KW"/>
</dbReference>
<reference evidence="7" key="2">
    <citation type="submission" date="2021-04" db="EMBL/GenBank/DDBJ databases">
        <authorList>
            <person name="Gilroy R."/>
        </authorList>
    </citation>
    <scope>NUCLEOTIDE SEQUENCE</scope>
    <source>
        <strain evidence="7">CHK192-9172</strain>
    </source>
</reference>
<sequence>MSHKAGALFLIDGAQGIRHEAVDVRELNCDFYCFSGHKVMAPGGIGVLYGKKELLETLRPFRMGGGMVDRVTEQYATYGPLPTRLEAGTPNYPGAIGLAAALSWLEQIGKEEIRAYERSLMKDVEEKLSQIEGIRILGHPQERVGAISFVIENIHPYDAASVLDKYGVALRSGNHCAQPALAQFGETAALRMSPAFYNTYDEIAAACNAIEKTMEMFAKWMKH</sequence>
<evidence type="ECO:0000256" key="5">
    <source>
        <dbReference type="RuleBase" id="RU004504"/>
    </source>
</evidence>
<comment type="catalytic activity">
    <reaction evidence="4">
        <text>(sulfur carrier)-H + L-cysteine = (sulfur carrier)-SH + L-alanine</text>
        <dbReference type="Rhea" id="RHEA:43892"/>
        <dbReference type="Rhea" id="RHEA-COMP:14737"/>
        <dbReference type="Rhea" id="RHEA-COMP:14739"/>
        <dbReference type="ChEBI" id="CHEBI:29917"/>
        <dbReference type="ChEBI" id="CHEBI:35235"/>
        <dbReference type="ChEBI" id="CHEBI:57972"/>
        <dbReference type="ChEBI" id="CHEBI:64428"/>
        <dbReference type="EC" id="2.8.1.7"/>
    </reaction>
</comment>
<dbReference type="PANTHER" id="PTHR43586">
    <property type="entry name" value="CYSTEINE DESULFURASE"/>
    <property type="match status" value="1"/>
</dbReference>
<name>A0A9D2D0U2_9FIRM</name>
<organism evidence="7 8">
    <name type="scientific">Candidatus Eubacterium avistercoris</name>
    <dbReference type="NCBI Taxonomy" id="2838567"/>
    <lineage>
        <taxon>Bacteria</taxon>
        <taxon>Bacillati</taxon>
        <taxon>Bacillota</taxon>
        <taxon>Clostridia</taxon>
        <taxon>Eubacteriales</taxon>
        <taxon>Eubacteriaceae</taxon>
        <taxon>Eubacterium</taxon>
    </lineage>
</organism>
<keyword evidence="7" id="KW-0808">Transferase</keyword>
<comment type="cofactor">
    <cofactor evidence="1 5">
        <name>pyridoxal 5'-phosphate</name>
        <dbReference type="ChEBI" id="CHEBI:597326"/>
    </cofactor>
</comment>
<dbReference type="Gene3D" id="3.40.640.10">
    <property type="entry name" value="Type I PLP-dependent aspartate aminotransferase-like (Major domain)"/>
    <property type="match status" value="1"/>
</dbReference>
<feature type="domain" description="Aminotransferase class V" evidence="6">
    <location>
        <begin position="2"/>
        <end position="204"/>
    </location>
</feature>
<dbReference type="SUPFAM" id="SSF53383">
    <property type="entry name" value="PLP-dependent transferases"/>
    <property type="match status" value="1"/>
</dbReference>
<dbReference type="Proteomes" id="UP000824024">
    <property type="component" value="Unassembled WGS sequence"/>
</dbReference>
<reference evidence="7" key="1">
    <citation type="journal article" date="2021" name="PeerJ">
        <title>Extensive microbial diversity within the chicken gut microbiome revealed by metagenomics and culture.</title>
        <authorList>
            <person name="Gilroy R."/>
            <person name="Ravi A."/>
            <person name="Getino M."/>
            <person name="Pursley I."/>
            <person name="Horton D.L."/>
            <person name="Alikhan N.F."/>
            <person name="Baker D."/>
            <person name="Gharbi K."/>
            <person name="Hall N."/>
            <person name="Watson M."/>
            <person name="Adriaenssens E.M."/>
            <person name="Foster-Nyarko E."/>
            <person name="Jarju S."/>
            <person name="Secka A."/>
            <person name="Antonio M."/>
            <person name="Oren A."/>
            <person name="Chaudhuri R.R."/>
            <person name="La Ragione R."/>
            <person name="Hildebrand F."/>
            <person name="Pallen M.J."/>
        </authorList>
    </citation>
    <scope>NUCLEOTIDE SEQUENCE</scope>
    <source>
        <strain evidence="7">CHK192-9172</strain>
    </source>
</reference>
<protein>
    <submittedName>
        <fullName evidence="7">Aminotransferase class V-fold PLP-dependent enzyme</fullName>
    </submittedName>
</protein>
<evidence type="ECO:0000259" key="6">
    <source>
        <dbReference type="Pfam" id="PF00266"/>
    </source>
</evidence>
<dbReference type="PROSITE" id="PS00595">
    <property type="entry name" value="AA_TRANSFER_CLASS_5"/>
    <property type="match status" value="1"/>
</dbReference>
<dbReference type="InterPro" id="IPR015421">
    <property type="entry name" value="PyrdxlP-dep_Trfase_major"/>
</dbReference>
<evidence type="ECO:0000256" key="4">
    <source>
        <dbReference type="ARBA" id="ARBA00050776"/>
    </source>
</evidence>
<accession>A0A9D2D0U2</accession>
<dbReference type="Pfam" id="PF00266">
    <property type="entry name" value="Aminotran_5"/>
    <property type="match status" value="1"/>
</dbReference>
<evidence type="ECO:0000256" key="1">
    <source>
        <dbReference type="ARBA" id="ARBA00001933"/>
    </source>
</evidence>
<dbReference type="GO" id="GO:0031071">
    <property type="term" value="F:cysteine desulfurase activity"/>
    <property type="evidence" value="ECO:0007669"/>
    <property type="project" value="UniProtKB-EC"/>
</dbReference>
<dbReference type="EMBL" id="DXCH01000028">
    <property type="protein sequence ID" value="HIZ06482.1"/>
    <property type="molecule type" value="Genomic_DNA"/>
</dbReference>
<evidence type="ECO:0000313" key="7">
    <source>
        <dbReference type="EMBL" id="HIZ06482.1"/>
    </source>
</evidence>
<dbReference type="InterPro" id="IPR000192">
    <property type="entry name" value="Aminotrans_V_dom"/>
</dbReference>
<proteinExistence type="inferred from homology"/>
<evidence type="ECO:0000256" key="3">
    <source>
        <dbReference type="ARBA" id="ARBA00022898"/>
    </source>
</evidence>
<comment type="similarity">
    <text evidence="2">Belongs to the class-V pyridoxal-phosphate-dependent aminotransferase family. Csd subfamily.</text>
</comment>
<dbReference type="AlphaFoldDB" id="A0A9D2D0U2"/>
<dbReference type="InterPro" id="IPR015422">
    <property type="entry name" value="PyrdxlP-dep_Trfase_small"/>
</dbReference>
<dbReference type="InterPro" id="IPR020578">
    <property type="entry name" value="Aminotrans_V_PyrdxlP_BS"/>
</dbReference>
<keyword evidence="3" id="KW-0663">Pyridoxal phosphate</keyword>
<dbReference type="Gene3D" id="3.90.1150.10">
    <property type="entry name" value="Aspartate Aminotransferase, domain 1"/>
    <property type="match status" value="1"/>
</dbReference>
<gene>
    <name evidence="7" type="ORF">IAA08_00935</name>
</gene>